<dbReference type="GO" id="GO:0006355">
    <property type="term" value="P:regulation of DNA-templated transcription"/>
    <property type="evidence" value="ECO:0007669"/>
    <property type="project" value="InterPro"/>
</dbReference>
<feature type="modified residue" description="4-aspartylphosphate" evidence="2">
    <location>
        <position position="45"/>
    </location>
</feature>
<dbReference type="InterPro" id="IPR011006">
    <property type="entry name" value="CheY-like_superfamily"/>
</dbReference>
<evidence type="ECO:0000256" key="2">
    <source>
        <dbReference type="PROSITE-ProRule" id="PRU00169"/>
    </source>
</evidence>
<dbReference type="Gene3D" id="3.40.50.2300">
    <property type="match status" value="1"/>
</dbReference>
<evidence type="ECO:0000259" key="4">
    <source>
        <dbReference type="PROSITE" id="PS50110"/>
    </source>
</evidence>
<dbReference type="SMART" id="SM00862">
    <property type="entry name" value="Trans_reg_C"/>
    <property type="match status" value="1"/>
</dbReference>
<evidence type="ECO:0000256" key="3">
    <source>
        <dbReference type="PROSITE-ProRule" id="PRU01091"/>
    </source>
</evidence>
<comment type="caution">
    <text evidence="6">The sequence shown here is derived from an EMBL/GenBank/DDBJ whole genome shotgun (WGS) entry which is preliminary data.</text>
</comment>
<dbReference type="SUPFAM" id="SSF52172">
    <property type="entry name" value="CheY-like"/>
    <property type="match status" value="1"/>
</dbReference>
<dbReference type="GO" id="GO:0032993">
    <property type="term" value="C:protein-DNA complex"/>
    <property type="evidence" value="ECO:0007669"/>
    <property type="project" value="TreeGrafter"/>
</dbReference>
<dbReference type="PANTHER" id="PTHR48111:SF36">
    <property type="entry name" value="TRANSCRIPTIONAL REGULATORY PROTEIN CUTR"/>
    <property type="match status" value="1"/>
</dbReference>
<keyword evidence="1 3" id="KW-0238">DNA-binding</keyword>
<evidence type="ECO:0000259" key="5">
    <source>
        <dbReference type="PROSITE" id="PS51755"/>
    </source>
</evidence>
<dbReference type="PROSITE" id="PS50110">
    <property type="entry name" value="RESPONSE_REGULATORY"/>
    <property type="match status" value="1"/>
</dbReference>
<evidence type="ECO:0000256" key="1">
    <source>
        <dbReference type="ARBA" id="ARBA00023125"/>
    </source>
</evidence>
<evidence type="ECO:0000313" key="7">
    <source>
        <dbReference type="Proteomes" id="UP000295680"/>
    </source>
</evidence>
<protein>
    <submittedName>
        <fullName evidence="6">Two-component system response regulator QseB</fullName>
    </submittedName>
</protein>
<dbReference type="GO" id="GO:0000976">
    <property type="term" value="F:transcription cis-regulatory region binding"/>
    <property type="evidence" value="ECO:0007669"/>
    <property type="project" value="TreeGrafter"/>
</dbReference>
<dbReference type="InterPro" id="IPR001789">
    <property type="entry name" value="Sig_transdc_resp-reg_receiver"/>
</dbReference>
<organism evidence="6 7">
    <name type="scientific">Actinocrispum wychmicini</name>
    <dbReference type="NCBI Taxonomy" id="1213861"/>
    <lineage>
        <taxon>Bacteria</taxon>
        <taxon>Bacillati</taxon>
        <taxon>Actinomycetota</taxon>
        <taxon>Actinomycetes</taxon>
        <taxon>Pseudonocardiales</taxon>
        <taxon>Pseudonocardiaceae</taxon>
        <taxon>Actinocrispum</taxon>
    </lineage>
</organism>
<dbReference type="InterPro" id="IPR039420">
    <property type="entry name" value="WalR-like"/>
</dbReference>
<dbReference type="Gene3D" id="1.10.10.10">
    <property type="entry name" value="Winged helix-like DNA-binding domain superfamily/Winged helix DNA-binding domain"/>
    <property type="match status" value="1"/>
</dbReference>
<accession>A0A4R2JYS0</accession>
<reference evidence="6 7" key="1">
    <citation type="submission" date="2019-03" db="EMBL/GenBank/DDBJ databases">
        <title>Genomic Encyclopedia of Type Strains, Phase IV (KMG-IV): sequencing the most valuable type-strain genomes for metagenomic binning, comparative biology and taxonomic classification.</title>
        <authorList>
            <person name="Goeker M."/>
        </authorList>
    </citation>
    <scope>NUCLEOTIDE SEQUENCE [LARGE SCALE GENOMIC DNA]</scope>
    <source>
        <strain evidence="6 7">DSM 45934</strain>
    </source>
</reference>
<dbReference type="Pfam" id="PF00486">
    <property type="entry name" value="Trans_reg_C"/>
    <property type="match status" value="1"/>
</dbReference>
<dbReference type="AlphaFoldDB" id="A0A4R2JYS0"/>
<feature type="DNA-binding region" description="OmpR/PhoB-type" evidence="3">
    <location>
        <begin position="115"/>
        <end position="208"/>
    </location>
</feature>
<feature type="domain" description="Response regulatory" evidence="4">
    <location>
        <begin position="1"/>
        <end position="108"/>
    </location>
</feature>
<dbReference type="GO" id="GO:0000156">
    <property type="term" value="F:phosphorelay response regulator activity"/>
    <property type="evidence" value="ECO:0007669"/>
    <property type="project" value="TreeGrafter"/>
</dbReference>
<name>A0A4R2JYS0_9PSEU</name>
<keyword evidence="2" id="KW-0597">Phosphoprotein</keyword>
<keyword evidence="7" id="KW-1185">Reference proteome</keyword>
<dbReference type="Proteomes" id="UP000295680">
    <property type="component" value="Unassembled WGS sequence"/>
</dbReference>
<dbReference type="InterPro" id="IPR001867">
    <property type="entry name" value="OmpR/PhoB-type_DNA-bd"/>
</dbReference>
<evidence type="ECO:0000313" key="6">
    <source>
        <dbReference type="EMBL" id="TCO62598.1"/>
    </source>
</evidence>
<feature type="domain" description="OmpR/PhoB-type" evidence="5">
    <location>
        <begin position="115"/>
        <end position="208"/>
    </location>
</feature>
<gene>
    <name evidence="6" type="ORF">EV192_102737</name>
</gene>
<dbReference type="InterPro" id="IPR016032">
    <property type="entry name" value="Sig_transdc_resp-reg_C-effctor"/>
</dbReference>
<dbReference type="SMART" id="SM00448">
    <property type="entry name" value="REC"/>
    <property type="match status" value="1"/>
</dbReference>
<dbReference type="SUPFAM" id="SSF46894">
    <property type="entry name" value="C-terminal effector domain of the bipartite response regulators"/>
    <property type="match status" value="1"/>
</dbReference>
<dbReference type="InterPro" id="IPR036388">
    <property type="entry name" value="WH-like_DNA-bd_sf"/>
</dbReference>
<sequence>MIPKLLVVSADEVLITRLGELLAEAGYEHDVAGAGTPGYDLMIIDRELAGSLEMLTELRRHAVTARALVLSPIGDDRDQQAAKSAGADDYLTTPFLPSALLRKIRGLLRRHIDNAETIPFGRAELDVRRYEVVLPKGKRIALSVREFDLLRTLVARPTVIYPKAELRTKVFGTEASESTVDTYVYYLRKKLGHGVVRSVYRLGYKAGTIS</sequence>
<dbReference type="CDD" id="cd00383">
    <property type="entry name" value="trans_reg_C"/>
    <property type="match status" value="1"/>
</dbReference>
<dbReference type="EMBL" id="SLWS01000002">
    <property type="protein sequence ID" value="TCO62598.1"/>
    <property type="molecule type" value="Genomic_DNA"/>
</dbReference>
<dbReference type="RefSeq" id="WP_243726791.1">
    <property type="nucleotide sequence ID" value="NZ_SLWS01000002.1"/>
</dbReference>
<dbReference type="PROSITE" id="PS51755">
    <property type="entry name" value="OMPR_PHOB"/>
    <property type="match status" value="1"/>
</dbReference>
<dbReference type="PANTHER" id="PTHR48111">
    <property type="entry name" value="REGULATOR OF RPOS"/>
    <property type="match status" value="1"/>
</dbReference>
<dbReference type="GO" id="GO:0005829">
    <property type="term" value="C:cytosol"/>
    <property type="evidence" value="ECO:0007669"/>
    <property type="project" value="TreeGrafter"/>
</dbReference>
<proteinExistence type="predicted"/>